<evidence type="ECO:0000313" key="2">
    <source>
        <dbReference type="EMBL" id="MBX40508.1"/>
    </source>
</evidence>
<evidence type="ECO:0000256" key="1">
    <source>
        <dbReference type="SAM" id="MobiDB-lite"/>
    </source>
</evidence>
<organism evidence="2">
    <name type="scientific">Rhizophora mucronata</name>
    <name type="common">Asiatic mangrove</name>
    <dbReference type="NCBI Taxonomy" id="61149"/>
    <lineage>
        <taxon>Eukaryota</taxon>
        <taxon>Viridiplantae</taxon>
        <taxon>Streptophyta</taxon>
        <taxon>Embryophyta</taxon>
        <taxon>Tracheophyta</taxon>
        <taxon>Spermatophyta</taxon>
        <taxon>Magnoliopsida</taxon>
        <taxon>eudicotyledons</taxon>
        <taxon>Gunneridae</taxon>
        <taxon>Pentapetalae</taxon>
        <taxon>rosids</taxon>
        <taxon>fabids</taxon>
        <taxon>Malpighiales</taxon>
        <taxon>Rhizophoraceae</taxon>
        <taxon>Rhizophora</taxon>
    </lineage>
</organism>
<dbReference type="AlphaFoldDB" id="A0A2P2NDG5"/>
<dbReference type="EMBL" id="GGEC01060024">
    <property type="protein sequence ID" value="MBX40508.1"/>
    <property type="molecule type" value="Transcribed_RNA"/>
</dbReference>
<protein>
    <submittedName>
        <fullName evidence="2">Uncharacterized protein</fullName>
    </submittedName>
</protein>
<sequence length="34" mass="4020">MHADTYKIKKEKKKIKPRLSWKARPGAIQHICSK</sequence>
<feature type="compositionally biased region" description="Basic residues" evidence="1">
    <location>
        <begin position="9"/>
        <end position="21"/>
    </location>
</feature>
<accession>A0A2P2NDG5</accession>
<reference evidence="2" key="1">
    <citation type="submission" date="2018-02" db="EMBL/GenBank/DDBJ databases">
        <title>Rhizophora mucronata_Transcriptome.</title>
        <authorList>
            <person name="Meera S.P."/>
            <person name="Sreeshan A."/>
            <person name="Augustine A."/>
        </authorList>
    </citation>
    <scope>NUCLEOTIDE SEQUENCE</scope>
    <source>
        <tissue evidence="2">Leaf</tissue>
    </source>
</reference>
<feature type="region of interest" description="Disordered" evidence="1">
    <location>
        <begin position="1"/>
        <end position="22"/>
    </location>
</feature>
<proteinExistence type="predicted"/>
<name>A0A2P2NDG5_RHIMU</name>